<name>A0A4R3V6H3_9BURK</name>
<evidence type="ECO:0000313" key="11">
    <source>
        <dbReference type="Proteomes" id="UP000294692"/>
    </source>
</evidence>
<dbReference type="PANTHER" id="PTHR30614">
    <property type="entry name" value="MEMBRANE COMPONENT OF AMINO ACID ABC TRANSPORTER"/>
    <property type="match status" value="1"/>
</dbReference>
<evidence type="ECO:0000256" key="8">
    <source>
        <dbReference type="RuleBase" id="RU363032"/>
    </source>
</evidence>
<dbReference type="RefSeq" id="WP_132476271.1">
    <property type="nucleotide sequence ID" value="NZ_JBEBWM010000026.1"/>
</dbReference>
<dbReference type="CDD" id="cd06261">
    <property type="entry name" value="TM_PBP2"/>
    <property type="match status" value="1"/>
</dbReference>
<keyword evidence="5 8" id="KW-0812">Transmembrane</keyword>
<evidence type="ECO:0000313" key="10">
    <source>
        <dbReference type="EMBL" id="TCU98977.1"/>
    </source>
</evidence>
<dbReference type="GO" id="GO:0022857">
    <property type="term" value="F:transmembrane transporter activity"/>
    <property type="evidence" value="ECO:0007669"/>
    <property type="project" value="InterPro"/>
</dbReference>
<dbReference type="GO" id="GO:0006865">
    <property type="term" value="P:amino acid transport"/>
    <property type="evidence" value="ECO:0007669"/>
    <property type="project" value="TreeGrafter"/>
</dbReference>
<protein>
    <submittedName>
        <fullName evidence="10">L-glutamate ABC transporter membrane protein /L-aspartate ABC transporter membrane protein</fullName>
    </submittedName>
</protein>
<dbReference type="InterPro" id="IPR000515">
    <property type="entry name" value="MetI-like"/>
</dbReference>
<comment type="caution">
    <text evidence="10">The sequence shown here is derived from an EMBL/GenBank/DDBJ whole genome shotgun (WGS) entry which is preliminary data.</text>
</comment>
<evidence type="ECO:0000259" key="9">
    <source>
        <dbReference type="PROSITE" id="PS50928"/>
    </source>
</evidence>
<organism evidence="10 11">
    <name type="scientific">Paracandidimonas soli</name>
    <dbReference type="NCBI Taxonomy" id="1917182"/>
    <lineage>
        <taxon>Bacteria</taxon>
        <taxon>Pseudomonadati</taxon>
        <taxon>Pseudomonadota</taxon>
        <taxon>Betaproteobacteria</taxon>
        <taxon>Burkholderiales</taxon>
        <taxon>Alcaligenaceae</taxon>
        <taxon>Paracandidimonas</taxon>
    </lineage>
</organism>
<dbReference type="AlphaFoldDB" id="A0A4R3V6H3"/>
<reference evidence="10 11" key="1">
    <citation type="submission" date="2019-03" db="EMBL/GenBank/DDBJ databases">
        <title>Genomic Encyclopedia of Type Strains, Phase IV (KMG-IV): sequencing the most valuable type-strain genomes for metagenomic binning, comparative biology and taxonomic classification.</title>
        <authorList>
            <person name="Goeker M."/>
        </authorList>
    </citation>
    <scope>NUCLEOTIDE SEQUENCE [LARGE SCALE GENOMIC DNA]</scope>
    <source>
        <strain evidence="10 11">DSM 100048</strain>
    </source>
</reference>
<accession>A0A4R3V6H3</accession>
<gene>
    <name evidence="10" type="ORF">EV686_10475</name>
</gene>
<evidence type="ECO:0000256" key="2">
    <source>
        <dbReference type="ARBA" id="ARBA00010072"/>
    </source>
</evidence>
<keyword evidence="3 8" id="KW-0813">Transport</keyword>
<dbReference type="InterPro" id="IPR010065">
    <property type="entry name" value="AA_ABC_transptr_permease_3TM"/>
</dbReference>
<keyword evidence="6 8" id="KW-1133">Transmembrane helix</keyword>
<comment type="similarity">
    <text evidence="2">Belongs to the binding-protein-dependent transport system permease family. HisMQ subfamily.</text>
</comment>
<dbReference type="PROSITE" id="PS50928">
    <property type="entry name" value="ABC_TM1"/>
    <property type="match status" value="1"/>
</dbReference>
<evidence type="ECO:0000256" key="6">
    <source>
        <dbReference type="ARBA" id="ARBA00022989"/>
    </source>
</evidence>
<evidence type="ECO:0000256" key="4">
    <source>
        <dbReference type="ARBA" id="ARBA00022475"/>
    </source>
</evidence>
<evidence type="ECO:0000256" key="7">
    <source>
        <dbReference type="ARBA" id="ARBA00023136"/>
    </source>
</evidence>
<dbReference type="Pfam" id="PF00528">
    <property type="entry name" value="BPD_transp_1"/>
    <property type="match status" value="1"/>
</dbReference>
<dbReference type="InterPro" id="IPR043429">
    <property type="entry name" value="ArtM/GltK/GlnP/TcyL/YhdX-like"/>
</dbReference>
<evidence type="ECO:0000256" key="5">
    <source>
        <dbReference type="ARBA" id="ARBA00022692"/>
    </source>
</evidence>
<feature type="transmembrane region" description="Helical" evidence="8">
    <location>
        <begin position="106"/>
        <end position="125"/>
    </location>
</feature>
<feature type="transmembrane region" description="Helical" evidence="8">
    <location>
        <begin position="216"/>
        <end position="236"/>
    </location>
</feature>
<sequence>MNYYWNWSIFFEPSPYGNLYIFTLLNGLVWTVFTALLAWILASVVGTLVGVARTTEIGWLRKIATLYVEIFRNIPLLVQMFLWYFVIPELLPSSLGNAVKQIPPPWGIFLPAFLCLGFYTASRVAEQVRAGIESLPKGQRMAGTALGLKPAQVYRYVLLPVAFRIILPPMTSEMLNLIKNTSVAFTIGLMELVGAARSMQEFSFQVFESFAGATTLYLILNLVVVLCAGGFARYTAVPGLAGSARDAPAKGALFGLARSEGRKHGKWWKGGARP</sequence>
<feature type="transmembrane region" description="Helical" evidence="8">
    <location>
        <begin position="20"/>
        <end position="52"/>
    </location>
</feature>
<keyword evidence="11" id="KW-1185">Reference proteome</keyword>
<dbReference type="OrthoDB" id="6534575at2"/>
<evidence type="ECO:0000256" key="3">
    <source>
        <dbReference type="ARBA" id="ARBA00022448"/>
    </source>
</evidence>
<keyword evidence="4" id="KW-1003">Cell membrane</keyword>
<keyword evidence="7 8" id="KW-0472">Membrane</keyword>
<evidence type="ECO:0000256" key="1">
    <source>
        <dbReference type="ARBA" id="ARBA00004429"/>
    </source>
</evidence>
<dbReference type="Proteomes" id="UP000294692">
    <property type="component" value="Unassembled WGS sequence"/>
</dbReference>
<dbReference type="Gene3D" id="1.10.3720.10">
    <property type="entry name" value="MetI-like"/>
    <property type="match status" value="1"/>
</dbReference>
<dbReference type="InterPro" id="IPR035906">
    <property type="entry name" value="MetI-like_sf"/>
</dbReference>
<dbReference type="SUPFAM" id="SSF161098">
    <property type="entry name" value="MetI-like"/>
    <property type="match status" value="1"/>
</dbReference>
<comment type="subcellular location">
    <subcellularLocation>
        <location evidence="1">Cell inner membrane</location>
        <topology evidence="1">Multi-pass membrane protein</topology>
    </subcellularLocation>
    <subcellularLocation>
        <location evidence="8">Cell membrane</location>
        <topology evidence="8">Multi-pass membrane protein</topology>
    </subcellularLocation>
</comment>
<dbReference type="NCBIfam" id="TIGR01726">
    <property type="entry name" value="HEQRo_perm_3TM"/>
    <property type="match status" value="1"/>
</dbReference>
<feature type="transmembrane region" description="Helical" evidence="8">
    <location>
        <begin position="64"/>
        <end position="86"/>
    </location>
</feature>
<feature type="domain" description="ABC transmembrane type-1" evidence="9">
    <location>
        <begin position="28"/>
        <end position="228"/>
    </location>
</feature>
<dbReference type="EMBL" id="SMBX01000004">
    <property type="protein sequence ID" value="TCU98977.1"/>
    <property type="molecule type" value="Genomic_DNA"/>
</dbReference>
<dbReference type="PANTHER" id="PTHR30614:SF42">
    <property type="entry name" value="GLUTAMATE_ASPARTATE IMPORT PERMEASE PROTEIN GLTJ"/>
    <property type="match status" value="1"/>
</dbReference>
<proteinExistence type="inferred from homology"/>
<dbReference type="GO" id="GO:0043190">
    <property type="term" value="C:ATP-binding cassette (ABC) transporter complex"/>
    <property type="evidence" value="ECO:0007669"/>
    <property type="project" value="InterPro"/>
</dbReference>